<protein>
    <submittedName>
        <fullName evidence="2">Uncharacterized protein</fullName>
    </submittedName>
</protein>
<evidence type="ECO:0000313" key="3">
    <source>
        <dbReference type="Proteomes" id="UP000324707"/>
    </source>
</evidence>
<comment type="caution">
    <text evidence="2">The sequence shown here is derived from an EMBL/GenBank/DDBJ whole genome shotgun (WGS) entry which is preliminary data.</text>
</comment>
<feature type="transmembrane region" description="Helical" evidence="1">
    <location>
        <begin position="21"/>
        <end position="40"/>
    </location>
</feature>
<dbReference type="Proteomes" id="UP000324707">
    <property type="component" value="Unassembled WGS sequence"/>
</dbReference>
<sequence length="159" mass="18192">MKYCINIKQSKAKQSKAKPKIVSLINNSFKIVLLILLFSISCKSKQKPEEKYNGIIPQGFSGKYIYGNNNRDNYFETTSSNAIIGSPKAIRQGVLPLVLVGTNDYWDSINGKEITYRDLVEYSGYRYSFYTNKNSKRTLNVWNPASLWNGYIHADDINK</sequence>
<evidence type="ECO:0000313" key="2">
    <source>
        <dbReference type="EMBL" id="TXJ32414.1"/>
    </source>
</evidence>
<dbReference type="RefSeq" id="WP_147736594.1">
    <property type="nucleotide sequence ID" value="NZ_SAXX01000016.1"/>
</dbReference>
<keyword evidence="1" id="KW-0472">Membrane</keyword>
<dbReference type="EMBL" id="SAXX01000016">
    <property type="protein sequence ID" value="TXJ32414.1"/>
    <property type="molecule type" value="Genomic_DNA"/>
</dbReference>
<gene>
    <name evidence="2" type="ORF">EPJ69_06030</name>
</gene>
<name>A0A5C8E4Z4_9SPIR</name>
<reference evidence="2 3" key="1">
    <citation type="journal article" date="1992" name="Lakartidningen">
        <title>[Penicillin V and not amoxicillin is the first choice preparation in acute otitis].</title>
        <authorList>
            <person name="Kamme C."/>
            <person name="Lundgren K."/>
            <person name="Prellner K."/>
        </authorList>
    </citation>
    <scope>NUCLEOTIDE SEQUENCE [LARGE SCALE GENOMIC DNA]</scope>
    <source>
        <strain evidence="2 3">PC5538III-lc</strain>
    </source>
</reference>
<organism evidence="2 3">
    <name type="scientific">Brachyspira aalborgi</name>
    <dbReference type="NCBI Taxonomy" id="29522"/>
    <lineage>
        <taxon>Bacteria</taxon>
        <taxon>Pseudomonadati</taxon>
        <taxon>Spirochaetota</taxon>
        <taxon>Spirochaetia</taxon>
        <taxon>Brachyspirales</taxon>
        <taxon>Brachyspiraceae</taxon>
        <taxon>Brachyspira</taxon>
    </lineage>
</organism>
<evidence type="ECO:0000256" key="1">
    <source>
        <dbReference type="SAM" id="Phobius"/>
    </source>
</evidence>
<dbReference type="AlphaFoldDB" id="A0A5C8E4Z4"/>
<keyword evidence="1" id="KW-0812">Transmembrane</keyword>
<proteinExistence type="predicted"/>
<keyword evidence="1" id="KW-1133">Transmembrane helix</keyword>
<accession>A0A5C8E4Z4</accession>